<gene>
    <name evidence="1" type="ORF">HGRIS_000857</name>
</gene>
<accession>A0ABR3IQ34</accession>
<keyword evidence="2" id="KW-1185">Reference proteome</keyword>
<dbReference type="Proteomes" id="UP001556367">
    <property type="component" value="Unassembled WGS sequence"/>
</dbReference>
<name>A0ABR3IQ34_9AGAR</name>
<sequence length="154" mass="17712">MHMQLRSQAYQDAQDKHVTRLFIPDQHDILTTIIEGAPLLAALKLTESLPNEFSNISPRPFDNVRRWANELQRLQRLKCLLIKTAGLVVGTAGDHVEEGQVIKSWCGGHKHLSDMTIWYRVGQMDHTLSQWGRDGDEWRLYLQVPHPEDDSSFV</sequence>
<evidence type="ECO:0000313" key="2">
    <source>
        <dbReference type="Proteomes" id="UP001556367"/>
    </source>
</evidence>
<reference evidence="2" key="1">
    <citation type="submission" date="2024-06" db="EMBL/GenBank/DDBJ databases">
        <title>Multi-omics analyses provide insights into the biosynthesis of the anticancer antibiotic pleurotin in Hohenbuehelia grisea.</title>
        <authorList>
            <person name="Weaver J.A."/>
            <person name="Alberti F."/>
        </authorList>
    </citation>
    <scope>NUCLEOTIDE SEQUENCE [LARGE SCALE GENOMIC DNA]</scope>
    <source>
        <strain evidence="2">T-177</strain>
    </source>
</reference>
<protein>
    <submittedName>
        <fullName evidence="1">Uncharacterized protein</fullName>
    </submittedName>
</protein>
<proteinExistence type="predicted"/>
<organism evidence="1 2">
    <name type="scientific">Hohenbuehelia grisea</name>
    <dbReference type="NCBI Taxonomy" id="104357"/>
    <lineage>
        <taxon>Eukaryota</taxon>
        <taxon>Fungi</taxon>
        <taxon>Dikarya</taxon>
        <taxon>Basidiomycota</taxon>
        <taxon>Agaricomycotina</taxon>
        <taxon>Agaricomycetes</taxon>
        <taxon>Agaricomycetidae</taxon>
        <taxon>Agaricales</taxon>
        <taxon>Pleurotineae</taxon>
        <taxon>Pleurotaceae</taxon>
        <taxon>Hohenbuehelia</taxon>
    </lineage>
</organism>
<dbReference type="EMBL" id="JASNQZ010000018">
    <property type="protein sequence ID" value="KAL0945359.1"/>
    <property type="molecule type" value="Genomic_DNA"/>
</dbReference>
<evidence type="ECO:0000313" key="1">
    <source>
        <dbReference type="EMBL" id="KAL0945359.1"/>
    </source>
</evidence>
<comment type="caution">
    <text evidence="1">The sequence shown here is derived from an EMBL/GenBank/DDBJ whole genome shotgun (WGS) entry which is preliminary data.</text>
</comment>